<dbReference type="Proteomes" id="UP000005239">
    <property type="component" value="Unassembled WGS sequence"/>
</dbReference>
<keyword evidence="2" id="KW-1185">Reference proteome</keyword>
<dbReference type="EnsemblMetazoa" id="PPA25446.1">
    <property type="protein sequence ID" value="PPA25446.1"/>
    <property type="gene ID" value="WBGene00115000"/>
</dbReference>
<gene>
    <name evidence="1" type="primary">WBGene00115000</name>
</gene>
<evidence type="ECO:0000313" key="1">
    <source>
        <dbReference type="EnsemblMetazoa" id="PPA25446.1"/>
    </source>
</evidence>
<proteinExistence type="predicted"/>
<organism evidence="1 2">
    <name type="scientific">Pristionchus pacificus</name>
    <name type="common">Parasitic nematode worm</name>
    <dbReference type="NCBI Taxonomy" id="54126"/>
    <lineage>
        <taxon>Eukaryota</taxon>
        <taxon>Metazoa</taxon>
        <taxon>Ecdysozoa</taxon>
        <taxon>Nematoda</taxon>
        <taxon>Chromadorea</taxon>
        <taxon>Rhabditida</taxon>
        <taxon>Rhabditina</taxon>
        <taxon>Diplogasteromorpha</taxon>
        <taxon>Diplogasteroidea</taxon>
        <taxon>Neodiplogasteridae</taxon>
        <taxon>Pristionchus</taxon>
    </lineage>
</organism>
<protein>
    <submittedName>
        <fullName evidence="1">Uncharacterized protein</fullName>
    </submittedName>
</protein>
<reference evidence="2" key="1">
    <citation type="journal article" date="2008" name="Nat. Genet.">
        <title>The Pristionchus pacificus genome provides a unique perspective on nematode lifestyle and parasitism.</title>
        <authorList>
            <person name="Dieterich C."/>
            <person name="Clifton S.W."/>
            <person name="Schuster L.N."/>
            <person name="Chinwalla A."/>
            <person name="Delehaunty K."/>
            <person name="Dinkelacker I."/>
            <person name="Fulton L."/>
            <person name="Fulton R."/>
            <person name="Godfrey J."/>
            <person name="Minx P."/>
            <person name="Mitreva M."/>
            <person name="Roeseler W."/>
            <person name="Tian H."/>
            <person name="Witte H."/>
            <person name="Yang S.P."/>
            <person name="Wilson R.K."/>
            <person name="Sommer R.J."/>
        </authorList>
    </citation>
    <scope>NUCLEOTIDE SEQUENCE [LARGE SCALE GENOMIC DNA]</scope>
    <source>
        <strain evidence="2">PS312</strain>
    </source>
</reference>
<reference evidence="1" key="2">
    <citation type="submission" date="2022-06" db="UniProtKB">
        <authorList>
            <consortium name="EnsemblMetazoa"/>
        </authorList>
    </citation>
    <scope>IDENTIFICATION</scope>
    <source>
        <strain evidence="1">PS312</strain>
    </source>
</reference>
<dbReference type="AlphaFoldDB" id="A0A454XIC3"/>
<accession>A0A8R1UI53</accession>
<evidence type="ECO:0000313" key="2">
    <source>
        <dbReference type="Proteomes" id="UP000005239"/>
    </source>
</evidence>
<sequence>MVTKREAKQRQAMAAVAGKAEFANISTPDMNMEDGSMKNLKYFTRAEARILVKDKCEHNRAFHYMDAIEMIKNHILRRFIYSALLK</sequence>
<name>A0A454XIC3_PRIPA</name>
<accession>A0A454XIC3</accession>